<evidence type="ECO:0000313" key="2">
    <source>
        <dbReference type="Proteomes" id="UP000217790"/>
    </source>
</evidence>
<sequence length="340" mass="37625">MLDLQRDIAKALEWADAVTGPVLPSQLSEPYGSLLVTLVKHVLPCHLGCELSPSPLLHCSIQNAGPVTQALFADLIHKLSDKDSNYDPDSVSNGEYTSSSEIDWEVEESLVVAIVDSNGPEPPTLKSLMADLPDLSFSSETYMSSSPTSLQFPVYLDDILTHKDYRQVFLEIEVVERPTKGKAMSDVFSSGGLINGDGFKVECRRSHPMLVCILKGRAHNAKSYSSTGQDQPLKYWVEGSDGEGFFQDTLMEFICVEGRGNTPGHLCCLSCQDSIYQLAPGEARYQCEDCLGTMLVCQVCVVTSHQHLPLHIIQRWTGYHFEKVALCNLGLWIQLSYERS</sequence>
<protein>
    <submittedName>
        <fullName evidence="1">Uncharacterized protein</fullName>
    </submittedName>
</protein>
<dbReference type="InParanoid" id="A0A2H3CJ32"/>
<name>A0A2H3CJ32_ARMGA</name>
<accession>A0A2H3CJ32</accession>
<reference evidence="2" key="1">
    <citation type="journal article" date="2017" name="Nat. Ecol. Evol.">
        <title>Genome expansion and lineage-specific genetic innovations in the forest pathogenic fungi Armillaria.</title>
        <authorList>
            <person name="Sipos G."/>
            <person name="Prasanna A.N."/>
            <person name="Walter M.C."/>
            <person name="O'Connor E."/>
            <person name="Balint B."/>
            <person name="Krizsan K."/>
            <person name="Kiss B."/>
            <person name="Hess J."/>
            <person name="Varga T."/>
            <person name="Slot J."/>
            <person name="Riley R."/>
            <person name="Boka B."/>
            <person name="Rigling D."/>
            <person name="Barry K."/>
            <person name="Lee J."/>
            <person name="Mihaltcheva S."/>
            <person name="LaButti K."/>
            <person name="Lipzen A."/>
            <person name="Waldron R."/>
            <person name="Moloney N.M."/>
            <person name="Sperisen C."/>
            <person name="Kredics L."/>
            <person name="Vagvoelgyi C."/>
            <person name="Patrignani A."/>
            <person name="Fitzpatrick D."/>
            <person name="Nagy I."/>
            <person name="Doyle S."/>
            <person name="Anderson J.B."/>
            <person name="Grigoriev I.V."/>
            <person name="Gueldener U."/>
            <person name="Muensterkoetter M."/>
            <person name="Nagy L.G."/>
        </authorList>
    </citation>
    <scope>NUCLEOTIDE SEQUENCE [LARGE SCALE GENOMIC DNA]</scope>
    <source>
        <strain evidence="2">Ar21-2</strain>
    </source>
</reference>
<dbReference type="OrthoDB" id="3022075at2759"/>
<dbReference type="EMBL" id="KZ293731">
    <property type="protein sequence ID" value="PBK81354.1"/>
    <property type="molecule type" value="Genomic_DNA"/>
</dbReference>
<dbReference type="AlphaFoldDB" id="A0A2H3CJ32"/>
<dbReference type="Proteomes" id="UP000217790">
    <property type="component" value="Unassembled WGS sequence"/>
</dbReference>
<proteinExistence type="predicted"/>
<gene>
    <name evidence="1" type="ORF">ARMGADRAFT_1039397</name>
</gene>
<dbReference type="STRING" id="47427.A0A2H3CJ32"/>
<keyword evidence="2" id="KW-1185">Reference proteome</keyword>
<organism evidence="1 2">
    <name type="scientific">Armillaria gallica</name>
    <name type="common">Bulbous honey fungus</name>
    <name type="synonym">Armillaria bulbosa</name>
    <dbReference type="NCBI Taxonomy" id="47427"/>
    <lineage>
        <taxon>Eukaryota</taxon>
        <taxon>Fungi</taxon>
        <taxon>Dikarya</taxon>
        <taxon>Basidiomycota</taxon>
        <taxon>Agaricomycotina</taxon>
        <taxon>Agaricomycetes</taxon>
        <taxon>Agaricomycetidae</taxon>
        <taxon>Agaricales</taxon>
        <taxon>Marasmiineae</taxon>
        <taxon>Physalacriaceae</taxon>
        <taxon>Armillaria</taxon>
    </lineage>
</organism>
<evidence type="ECO:0000313" key="1">
    <source>
        <dbReference type="EMBL" id="PBK81354.1"/>
    </source>
</evidence>